<evidence type="ECO:0000256" key="2">
    <source>
        <dbReference type="SAM" id="MobiDB-lite"/>
    </source>
</evidence>
<feature type="coiled-coil region" evidence="1">
    <location>
        <begin position="12"/>
        <end position="39"/>
    </location>
</feature>
<evidence type="ECO:0008006" key="5">
    <source>
        <dbReference type="Google" id="ProtNLM"/>
    </source>
</evidence>
<dbReference type="Gene3D" id="6.10.140.1230">
    <property type="match status" value="1"/>
</dbReference>
<evidence type="ECO:0000313" key="3">
    <source>
        <dbReference type="EMBL" id="KAG8470665.1"/>
    </source>
</evidence>
<dbReference type="InterPro" id="IPR005024">
    <property type="entry name" value="Snf7_fam"/>
</dbReference>
<dbReference type="PANTHER" id="PTHR10476">
    <property type="entry name" value="CHARGED MULTIVESICULAR BODY PROTEIN"/>
    <property type="match status" value="1"/>
</dbReference>
<evidence type="ECO:0000256" key="1">
    <source>
        <dbReference type="SAM" id="Coils"/>
    </source>
</evidence>
<sequence length="202" mass="22713">MENQLFNLKFTAKQLNRMSKRAEKDEKAEKAKVKKAIEKGNMEGARIYAQNAIRQKNQAINYLRLSSRVDAVASRVESAVKMQMVTKQMAGVVKGMDASLQSMDVEKIARVMDGFEKSFEDVDVRSEYIEQAINSSTSAAMPEEDVENLLQQVADEHGLEFRSKMNQATPSSEPVVQQGASLPEAEEDKLAERLRRLREQAA</sequence>
<keyword evidence="1" id="KW-0175">Coiled coil</keyword>
<keyword evidence="4" id="KW-1185">Reference proteome</keyword>
<dbReference type="EMBL" id="JAGTXO010000001">
    <property type="protein sequence ID" value="KAG8470665.1"/>
    <property type="molecule type" value="Genomic_DNA"/>
</dbReference>
<dbReference type="Proteomes" id="UP000751190">
    <property type="component" value="Unassembled WGS sequence"/>
</dbReference>
<proteinExistence type="predicted"/>
<dbReference type="GO" id="GO:0007034">
    <property type="term" value="P:vacuolar transport"/>
    <property type="evidence" value="ECO:0007669"/>
    <property type="project" value="InterPro"/>
</dbReference>
<accession>A0A8J5Y379</accession>
<dbReference type="OMA" id="DMIFQLR"/>
<reference evidence="3" key="1">
    <citation type="submission" date="2021-05" db="EMBL/GenBank/DDBJ databases">
        <title>The genome of the haptophyte Pavlova lutheri (Diacronema luteri, Pavlovales) - a model for lipid biosynthesis in eukaryotic algae.</title>
        <authorList>
            <person name="Hulatt C.J."/>
            <person name="Posewitz M.C."/>
        </authorList>
    </citation>
    <scope>NUCLEOTIDE SEQUENCE</scope>
    <source>
        <strain evidence="3">NIVA-4/92</strain>
    </source>
</reference>
<comment type="caution">
    <text evidence="3">The sequence shown here is derived from an EMBL/GenBank/DDBJ whole genome shotgun (WGS) entry which is preliminary data.</text>
</comment>
<dbReference type="AlphaFoldDB" id="A0A8J5Y379"/>
<feature type="compositionally biased region" description="Polar residues" evidence="2">
    <location>
        <begin position="164"/>
        <end position="180"/>
    </location>
</feature>
<protein>
    <recommendedName>
        <fullName evidence="5">Charged multivesicular body protein 1a</fullName>
    </recommendedName>
</protein>
<gene>
    <name evidence="3" type="ORF">KFE25_009086</name>
</gene>
<evidence type="ECO:0000313" key="4">
    <source>
        <dbReference type="Proteomes" id="UP000751190"/>
    </source>
</evidence>
<name>A0A8J5Y379_DIALT</name>
<dbReference type="Pfam" id="PF03357">
    <property type="entry name" value="Snf7"/>
    <property type="match status" value="1"/>
</dbReference>
<organism evidence="3 4">
    <name type="scientific">Diacronema lutheri</name>
    <name type="common">Unicellular marine alga</name>
    <name type="synonym">Monochrysis lutheri</name>
    <dbReference type="NCBI Taxonomy" id="2081491"/>
    <lineage>
        <taxon>Eukaryota</taxon>
        <taxon>Haptista</taxon>
        <taxon>Haptophyta</taxon>
        <taxon>Pavlovophyceae</taxon>
        <taxon>Pavlovales</taxon>
        <taxon>Pavlovaceae</taxon>
        <taxon>Diacronema</taxon>
    </lineage>
</organism>
<feature type="region of interest" description="Disordered" evidence="2">
    <location>
        <begin position="163"/>
        <end position="189"/>
    </location>
</feature>
<dbReference type="OrthoDB" id="10266568at2759"/>